<gene>
    <name evidence="4" type="ORF">JTE90_016621</name>
</gene>
<dbReference type="SMART" id="SM00369">
    <property type="entry name" value="LRR_TYP"/>
    <property type="match status" value="4"/>
</dbReference>
<organism evidence="4 5">
    <name type="scientific">Oedothorax gibbosus</name>
    <dbReference type="NCBI Taxonomy" id="931172"/>
    <lineage>
        <taxon>Eukaryota</taxon>
        <taxon>Metazoa</taxon>
        <taxon>Ecdysozoa</taxon>
        <taxon>Arthropoda</taxon>
        <taxon>Chelicerata</taxon>
        <taxon>Arachnida</taxon>
        <taxon>Araneae</taxon>
        <taxon>Araneomorphae</taxon>
        <taxon>Entelegynae</taxon>
        <taxon>Araneoidea</taxon>
        <taxon>Linyphiidae</taxon>
        <taxon>Erigoninae</taxon>
        <taxon>Oedothorax</taxon>
    </lineage>
</organism>
<dbReference type="PANTHER" id="PTHR24366:SF96">
    <property type="entry name" value="LEUCINE RICH REPEAT CONTAINING 53"/>
    <property type="match status" value="1"/>
</dbReference>
<keyword evidence="1" id="KW-0433">Leucine-rich repeat</keyword>
<evidence type="ECO:0000313" key="5">
    <source>
        <dbReference type="Proteomes" id="UP000827092"/>
    </source>
</evidence>
<evidence type="ECO:0000256" key="3">
    <source>
        <dbReference type="SAM" id="SignalP"/>
    </source>
</evidence>
<dbReference type="InterPro" id="IPR003591">
    <property type="entry name" value="Leu-rich_rpt_typical-subtyp"/>
</dbReference>
<sequence length="313" mass="35385">MLSLSLLIAISGVVTGLCPPQDLISPFCVCREIFSDSMMVCSNLNNADNLIGPIRSTVANGYTLFSLEISNSSLLYIPHNLFSGTGIQYIRLDNSQLMSLSDTEVAFEGLEDTLVELRATASQYVSSWDWQQLKNLKQLKLIDVHHIVMGSISEPFPPLPELTALGISDAEIEDVAYYAFADLKKLKFLVLKNNGIRHLTRNMFPYPANDLVSLDLSNNELETLPKDIFKAMPKLEIVFLDNNRFTTVSEDIFKEQFQRLQLFSLIGNDIICDCRIRWTIDIRTPHDYDGKCAEPQSLNERYLSSLGEHELYC</sequence>
<dbReference type="PANTHER" id="PTHR24366">
    <property type="entry name" value="IG(IMMUNOGLOBULIN) AND LRR(LEUCINE RICH REPEAT) DOMAINS"/>
    <property type="match status" value="1"/>
</dbReference>
<feature type="signal peptide" evidence="3">
    <location>
        <begin position="1"/>
        <end position="16"/>
    </location>
</feature>
<keyword evidence="5" id="KW-1185">Reference proteome</keyword>
<reference evidence="4 5" key="1">
    <citation type="journal article" date="2022" name="Nat. Ecol. Evol.">
        <title>A masculinizing supergene underlies an exaggerated male reproductive morph in a spider.</title>
        <authorList>
            <person name="Hendrickx F."/>
            <person name="De Corte Z."/>
            <person name="Sonet G."/>
            <person name="Van Belleghem S.M."/>
            <person name="Kostlbacher S."/>
            <person name="Vangestel C."/>
        </authorList>
    </citation>
    <scope>NUCLEOTIDE SEQUENCE [LARGE SCALE GENOMIC DNA]</scope>
    <source>
        <strain evidence="4">W744_W776</strain>
    </source>
</reference>
<comment type="caution">
    <text evidence="4">The sequence shown here is derived from an EMBL/GenBank/DDBJ whole genome shotgun (WGS) entry which is preliminary data.</text>
</comment>
<dbReference type="Proteomes" id="UP000827092">
    <property type="component" value="Unassembled WGS sequence"/>
</dbReference>
<feature type="chain" id="PRO_5043451049" evidence="3">
    <location>
        <begin position="17"/>
        <end position="313"/>
    </location>
</feature>
<keyword evidence="2" id="KW-0677">Repeat</keyword>
<protein>
    <submittedName>
        <fullName evidence="4">Uncharacterized protein</fullName>
    </submittedName>
</protein>
<keyword evidence="3" id="KW-0732">Signal</keyword>
<dbReference type="FunFam" id="3.80.10.10:FF:001360">
    <property type="entry name" value="Uncharacterized protein"/>
    <property type="match status" value="1"/>
</dbReference>
<dbReference type="Pfam" id="PF13855">
    <property type="entry name" value="LRR_8"/>
    <property type="match status" value="1"/>
</dbReference>
<evidence type="ECO:0000256" key="2">
    <source>
        <dbReference type="ARBA" id="ARBA00022737"/>
    </source>
</evidence>
<evidence type="ECO:0000313" key="4">
    <source>
        <dbReference type="EMBL" id="KAG8188954.1"/>
    </source>
</evidence>
<proteinExistence type="predicted"/>
<dbReference type="EMBL" id="JAFNEN010000226">
    <property type="protein sequence ID" value="KAG8188954.1"/>
    <property type="molecule type" value="Genomic_DNA"/>
</dbReference>
<evidence type="ECO:0000256" key="1">
    <source>
        <dbReference type="ARBA" id="ARBA00022614"/>
    </source>
</evidence>
<dbReference type="InterPro" id="IPR032675">
    <property type="entry name" value="LRR_dom_sf"/>
</dbReference>
<dbReference type="InterPro" id="IPR001611">
    <property type="entry name" value="Leu-rich_rpt"/>
</dbReference>
<dbReference type="AlphaFoldDB" id="A0AAV6UXU4"/>
<dbReference type="PROSITE" id="PS51450">
    <property type="entry name" value="LRR"/>
    <property type="match status" value="1"/>
</dbReference>
<name>A0AAV6UXU4_9ARAC</name>
<dbReference type="SUPFAM" id="SSF52058">
    <property type="entry name" value="L domain-like"/>
    <property type="match status" value="2"/>
</dbReference>
<dbReference type="Gene3D" id="3.80.10.10">
    <property type="entry name" value="Ribonuclease Inhibitor"/>
    <property type="match status" value="1"/>
</dbReference>
<accession>A0AAV6UXU4</accession>